<evidence type="ECO:0000256" key="1">
    <source>
        <dbReference type="SAM" id="MobiDB-lite"/>
    </source>
</evidence>
<evidence type="ECO:0000313" key="3">
    <source>
        <dbReference type="Proteomes" id="UP001156905"/>
    </source>
</evidence>
<dbReference type="EMBL" id="BSOW01000012">
    <property type="protein sequence ID" value="GLR86958.1"/>
    <property type="molecule type" value="Genomic_DNA"/>
</dbReference>
<sequence length="60" mass="6519">MIDSKQASEALAEIRHVHQSLIDDLASQIMMMWGGPPQRSPSVLIPPAPQPVGGDAWSIR</sequence>
<dbReference type="RefSeq" id="WP_284267490.1">
    <property type="nucleotide sequence ID" value="NZ_BSOW01000012.1"/>
</dbReference>
<keyword evidence="3" id="KW-1185">Reference proteome</keyword>
<accession>A0ABQ6AZG3</accession>
<comment type="caution">
    <text evidence="2">The sequence shown here is derived from an EMBL/GenBank/DDBJ whole genome shotgun (WGS) entry which is preliminary data.</text>
</comment>
<feature type="region of interest" description="Disordered" evidence="1">
    <location>
        <begin position="39"/>
        <end position="60"/>
    </location>
</feature>
<evidence type="ECO:0000313" key="2">
    <source>
        <dbReference type="EMBL" id="GLR86958.1"/>
    </source>
</evidence>
<dbReference type="Proteomes" id="UP001156905">
    <property type="component" value="Unassembled WGS sequence"/>
</dbReference>
<name>A0ABQ6AZG3_9BRAD</name>
<reference evidence="3" key="1">
    <citation type="journal article" date="2019" name="Int. J. Syst. Evol. Microbiol.">
        <title>The Global Catalogue of Microorganisms (GCM) 10K type strain sequencing project: providing services to taxonomists for standard genome sequencing and annotation.</title>
        <authorList>
            <consortium name="The Broad Institute Genomics Platform"/>
            <consortium name="The Broad Institute Genome Sequencing Center for Infectious Disease"/>
            <person name="Wu L."/>
            <person name="Ma J."/>
        </authorList>
    </citation>
    <scope>NUCLEOTIDE SEQUENCE [LARGE SCALE GENOMIC DNA]</scope>
    <source>
        <strain evidence="3">NBRC 102520</strain>
    </source>
</reference>
<gene>
    <name evidence="2" type="ORF">GCM10007857_36690</name>
</gene>
<protein>
    <submittedName>
        <fullName evidence="2">Uncharacterized protein</fullName>
    </submittedName>
</protein>
<proteinExistence type="predicted"/>
<organism evidence="2 3">
    <name type="scientific">Bradyrhizobium iriomotense</name>
    <dbReference type="NCBI Taxonomy" id="441950"/>
    <lineage>
        <taxon>Bacteria</taxon>
        <taxon>Pseudomonadati</taxon>
        <taxon>Pseudomonadota</taxon>
        <taxon>Alphaproteobacteria</taxon>
        <taxon>Hyphomicrobiales</taxon>
        <taxon>Nitrobacteraceae</taxon>
        <taxon>Bradyrhizobium</taxon>
    </lineage>
</organism>